<keyword evidence="6 7" id="KW-0472">Membrane</keyword>
<dbReference type="GO" id="GO:0016020">
    <property type="term" value="C:membrane"/>
    <property type="evidence" value="ECO:0007669"/>
    <property type="project" value="UniProtKB-SubCell"/>
</dbReference>
<accession>A0A2R6PP89</accession>
<dbReference type="EMBL" id="NKQK01000023">
    <property type="protein sequence ID" value="PSR94842.1"/>
    <property type="molecule type" value="Genomic_DNA"/>
</dbReference>
<dbReference type="GO" id="GO:0016192">
    <property type="term" value="P:vesicle-mediated transport"/>
    <property type="evidence" value="ECO:0007669"/>
    <property type="project" value="TreeGrafter"/>
</dbReference>
<reference evidence="8 9" key="1">
    <citation type="submission" date="2017-07" db="EMBL/GenBank/DDBJ databases">
        <title>An improved, manually edited Actinidia chinensis var. chinensis (kiwifruit) genome highlights the challenges associated with draft genomes and gene prediction in plants.</title>
        <authorList>
            <person name="Pilkington S."/>
            <person name="Crowhurst R."/>
            <person name="Hilario E."/>
            <person name="Nardozza S."/>
            <person name="Fraser L."/>
            <person name="Peng Y."/>
            <person name="Gunaseelan K."/>
            <person name="Simpson R."/>
            <person name="Tahir J."/>
            <person name="Deroles S."/>
            <person name="Templeton K."/>
            <person name="Luo Z."/>
            <person name="Davy M."/>
            <person name="Cheng C."/>
            <person name="Mcneilage M."/>
            <person name="Scaglione D."/>
            <person name="Liu Y."/>
            <person name="Zhang Q."/>
            <person name="Datson P."/>
            <person name="De Silva N."/>
            <person name="Gardiner S."/>
            <person name="Bassett H."/>
            <person name="Chagne D."/>
            <person name="Mccallum J."/>
            <person name="Dzierzon H."/>
            <person name="Deng C."/>
            <person name="Wang Y.-Y."/>
            <person name="Barron N."/>
            <person name="Manako K."/>
            <person name="Bowen J."/>
            <person name="Foster T."/>
            <person name="Erridge Z."/>
            <person name="Tiffin H."/>
            <person name="Waite C."/>
            <person name="Davies K."/>
            <person name="Grierson E."/>
            <person name="Laing W."/>
            <person name="Kirk R."/>
            <person name="Chen X."/>
            <person name="Wood M."/>
            <person name="Montefiori M."/>
            <person name="Brummell D."/>
            <person name="Schwinn K."/>
            <person name="Catanach A."/>
            <person name="Fullerton C."/>
            <person name="Li D."/>
            <person name="Meiyalaghan S."/>
            <person name="Nieuwenhuizen N."/>
            <person name="Read N."/>
            <person name="Prakash R."/>
            <person name="Hunter D."/>
            <person name="Zhang H."/>
            <person name="Mckenzie M."/>
            <person name="Knabel M."/>
            <person name="Harris A."/>
            <person name="Allan A."/>
            <person name="Chen A."/>
            <person name="Janssen B."/>
            <person name="Plunkett B."/>
            <person name="Dwamena C."/>
            <person name="Voogd C."/>
            <person name="Leif D."/>
            <person name="Lafferty D."/>
            <person name="Souleyre E."/>
            <person name="Varkonyi-Gasic E."/>
            <person name="Gambi F."/>
            <person name="Hanley J."/>
            <person name="Yao J.-L."/>
            <person name="Cheung J."/>
            <person name="David K."/>
            <person name="Warren B."/>
            <person name="Marsh K."/>
            <person name="Snowden K."/>
            <person name="Lin-Wang K."/>
            <person name="Brian L."/>
            <person name="Martinez-Sanchez M."/>
            <person name="Wang M."/>
            <person name="Ileperuma N."/>
            <person name="Macnee N."/>
            <person name="Campin R."/>
            <person name="Mcatee P."/>
            <person name="Drummond R."/>
            <person name="Espley R."/>
            <person name="Ireland H."/>
            <person name="Wu R."/>
            <person name="Atkinson R."/>
            <person name="Karunairetnam S."/>
            <person name="Bulley S."/>
            <person name="Chunkath S."/>
            <person name="Hanley Z."/>
            <person name="Storey R."/>
            <person name="Thrimawithana A."/>
            <person name="Thomson S."/>
            <person name="David C."/>
            <person name="Testolin R."/>
        </authorList>
    </citation>
    <scope>NUCLEOTIDE SEQUENCE [LARGE SCALE GENOMIC DNA]</scope>
    <source>
        <strain evidence="9">cv. Red5</strain>
        <tissue evidence="8">Young leaf</tissue>
    </source>
</reference>
<dbReference type="STRING" id="1590841.A0A2R6PP89"/>
<evidence type="ECO:0000256" key="4">
    <source>
        <dbReference type="ARBA" id="ARBA00022692"/>
    </source>
</evidence>
<dbReference type="Gramene" id="PSR94842">
    <property type="protein sequence ID" value="PSR94842"/>
    <property type="gene ID" value="CEY00_Acc25596"/>
</dbReference>
<evidence type="ECO:0000313" key="8">
    <source>
        <dbReference type="EMBL" id="PSR94842.1"/>
    </source>
</evidence>
<evidence type="ECO:0000256" key="5">
    <source>
        <dbReference type="ARBA" id="ARBA00022989"/>
    </source>
</evidence>
<comment type="subcellular location">
    <subcellularLocation>
        <location evidence="2 7">Membrane</location>
        <topology evidence="2 7">Multi-pass membrane protein</topology>
    </subcellularLocation>
</comment>
<dbReference type="InParanoid" id="A0A2R6PP89"/>
<reference evidence="9" key="2">
    <citation type="journal article" date="2018" name="BMC Genomics">
        <title>A manually annotated Actinidia chinensis var. chinensis (kiwifruit) genome highlights the challenges associated with draft genomes and gene prediction in plants.</title>
        <authorList>
            <person name="Pilkington S.M."/>
            <person name="Crowhurst R."/>
            <person name="Hilario E."/>
            <person name="Nardozza S."/>
            <person name="Fraser L."/>
            <person name="Peng Y."/>
            <person name="Gunaseelan K."/>
            <person name="Simpson R."/>
            <person name="Tahir J."/>
            <person name="Deroles S.C."/>
            <person name="Templeton K."/>
            <person name="Luo Z."/>
            <person name="Davy M."/>
            <person name="Cheng C."/>
            <person name="McNeilage M."/>
            <person name="Scaglione D."/>
            <person name="Liu Y."/>
            <person name="Zhang Q."/>
            <person name="Datson P."/>
            <person name="De Silva N."/>
            <person name="Gardiner S.E."/>
            <person name="Bassett H."/>
            <person name="Chagne D."/>
            <person name="McCallum J."/>
            <person name="Dzierzon H."/>
            <person name="Deng C."/>
            <person name="Wang Y.Y."/>
            <person name="Barron L."/>
            <person name="Manako K."/>
            <person name="Bowen J."/>
            <person name="Foster T.M."/>
            <person name="Erridge Z.A."/>
            <person name="Tiffin H."/>
            <person name="Waite C.N."/>
            <person name="Davies K.M."/>
            <person name="Grierson E.P."/>
            <person name="Laing W.A."/>
            <person name="Kirk R."/>
            <person name="Chen X."/>
            <person name="Wood M."/>
            <person name="Montefiori M."/>
            <person name="Brummell D.A."/>
            <person name="Schwinn K.E."/>
            <person name="Catanach A."/>
            <person name="Fullerton C."/>
            <person name="Li D."/>
            <person name="Meiyalaghan S."/>
            <person name="Nieuwenhuizen N."/>
            <person name="Read N."/>
            <person name="Prakash R."/>
            <person name="Hunter D."/>
            <person name="Zhang H."/>
            <person name="McKenzie M."/>
            <person name="Knabel M."/>
            <person name="Harris A."/>
            <person name="Allan A.C."/>
            <person name="Gleave A."/>
            <person name="Chen A."/>
            <person name="Janssen B.J."/>
            <person name="Plunkett B."/>
            <person name="Ampomah-Dwamena C."/>
            <person name="Voogd C."/>
            <person name="Leif D."/>
            <person name="Lafferty D."/>
            <person name="Souleyre E.J.F."/>
            <person name="Varkonyi-Gasic E."/>
            <person name="Gambi F."/>
            <person name="Hanley J."/>
            <person name="Yao J.L."/>
            <person name="Cheung J."/>
            <person name="David K.M."/>
            <person name="Warren B."/>
            <person name="Marsh K."/>
            <person name="Snowden K.C."/>
            <person name="Lin-Wang K."/>
            <person name="Brian L."/>
            <person name="Martinez-Sanchez M."/>
            <person name="Wang M."/>
            <person name="Ileperuma N."/>
            <person name="Macnee N."/>
            <person name="Campin R."/>
            <person name="McAtee P."/>
            <person name="Drummond R.S.M."/>
            <person name="Espley R.V."/>
            <person name="Ireland H.S."/>
            <person name="Wu R."/>
            <person name="Atkinson R.G."/>
            <person name="Karunairetnam S."/>
            <person name="Bulley S."/>
            <person name="Chunkath S."/>
            <person name="Hanley Z."/>
            <person name="Storey R."/>
            <person name="Thrimawithana A.H."/>
            <person name="Thomson S."/>
            <person name="David C."/>
            <person name="Testolin R."/>
            <person name="Huang H."/>
            <person name="Hellens R.P."/>
            <person name="Schaffer R.J."/>
        </authorList>
    </citation>
    <scope>NUCLEOTIDE SEQUENCE [LARGE SCALE GENOMIC DNA]</scope>
    <source>
        <strain evidence="9">cv. Red5</strain>
    </source>
</reference>
<evidence type="ECO:0000256" key="6">
    <source>
        <dbReference type="ARBA" id="ARBA00023136"/>
    </source>
</evidence>
<dbReference type="GO" id="GO:0005783">
    <property type="term" value="C:endoplasmic reticulum"/>
    <property type="evidence" value="ECO:0007669"/>
    <property type="project" value="TreeGrafter"/>
</dbReference>
<organism evidence="8 9">
    <name type="scientific">Actinidia chinensis var. chinensis</name>
    <name type="common">Chinese soft-hair kiwi</name>
    <dbReference type="NCBI Taxonomy" id="1590841"/>
    <lineage>
        <taxon>Eukaryota</taxon>
        <taxon>Viridiplantae</taxon>
        <taxon>Streptophyta</taxon>
        <taxon>Embryophyta</taxon>
        <taxon>Tracheophyta</taxon>
        <taxon>Spermatophyta</taxon>
        <taxon>Magnoliopsida</taxon>
        <taxon>eudicotyledons</taxon>
        <taxon>Gunneridae</taxon>
        <taxon>Pentapetalae</taxon>
        <taxon>asterids</taxon>
        <taxon>Ericales</taxon>
        <taxon>Actinidiaceae</taxon>
        <taxon>Actinidia</taxon>
    </lineage>
</organism>
<name>A0A2R6PP89_ACTCC</name>
<keyword evidence="9" id="KW-1185">Reference proteome</keyword>
<evidence type="ECO:0000313" key="9">
    <source>
        <dbReference type="Proteomes" id="UP000241394"/>
    </source>
</evidence>
<dbReference type="OMA" id="RITENLF"/>
<keyword evidence="7" id="KW-0813">Transport</keyword>
<sequence length="192" mass="21098">MSGPSPSGYRTLSPTENGAGIFSTGVRNTAKSLYATRRPWRELLGSPPSSFDRPQTLGEAKARMMRNLNYFRVNYAMFTLFVLFLGLLWHPISIIVFLFVSVAWISLYFSRDEPFVVFNRTIDDRAVLVALGVVTIVALVLTSVWLNVLVSVLIGIVIVGLHSAFRVPDDLFLGEDDAADGGLLSVVGNSVQ</sequence>
<evidence type="ECO:0000256" key="7">
    <source>
        <dbReference type="RuleBase" id="RU363107"/>
    </source>
</evidence>
<protein>
    <recommendedName>
        <fullName evidence="7">PRA1 family protein</fullName>
    </recommendedName>
</protein>
<dbReference type="AlphaFoldDB" id="A0A2R6PP89"/>
<feature type="transmembrane region" description="Helical" evidence="7">
    <location>
        <begin position="126"/>
        <end position="159"/>
    </location>
</feature>
<dbReference type="GO" id="GO:0005794">
    <property type="term" value="C:Golgi apparatus"/>
    <property type="evidence" value="ECO:0007669"/>
    <property type="project" value="TreeGrafter"/>
</dbReference>
<dbReference type="Proteomes" id="UP000241394">
    <property type="component" value="Chromosome LG23"/>
</dbReference>
<dbReference type="Pfam" id="PF03208">
    <property type="entry name" value="PRA1"/>
    <property type="match status" value="1"/>
</dbReference>
<evidence type="ECO:0000256" key="2">
    <source>
        <dbReference type="ARBA" id="ARBA00004141"/>
    </source>
</evidence>
<dbReference type="OrthoDB" id="63113at2759"/>
<keyword evidence="5 7" id="KW-1133">Transmembrane helix</keyword>
<evidence type="ECO:0000256" key="1">
    <source>
        <dbReference type="ARBA" id="ARBA00002501"/>
    </source>
</evidence>
<comment type="function">
    <text evidence="1 7">May be involved in both secretory and endocytic intracellular trafficking in the endosomal/prevacuolar compartments.</text>
</comment>
<keyword evidence="4 7" id="KW-0812">Transmembrane</keyword>
<gene>
    <name evidence="8" type="ORF">CEY00_Acc25596</name>
</gene>
<dbReference type="InterPro" id="IPR004895">
    <property type="entry name" value="Prenylated_rab_accept_PRA1"/>
</dbReference>
<dbReference type="PANTHER" id="PTHR19317">
    <property type="entry name" value="PRENYLATED RAB ACCEPTOR 1-RELATED"/>
    <property type="match status" value="1"/>
</dbReference>
<comment type="similarity">
    <text evidence="3 7">Belongs to the PRA1 family.</text>
</comment>
<proteinExistence type="inferred from homology"/>
<evidence type="ECO:0000256" key="3">
    <source>
        <dbReference type="ARBA" id="ARBA00006483"/>
    </source>
</evidence>
<comment type="caution">
    <text evidence="8">The sequence shown here is derived from an EMBL/GenBank/DDBJ whole genome shotgun (WGS) entry which is preliminary data.</text>
</comment>
<dbReference type="PANTHER" id="PTHR19317:SF84">
    <property type="entry name" value="PRA1 FAMILY PROTEIN"/>
    <property type="match status" value="1"/>
</dbReference>
<feature type="transmembrane region" description="Helical" evidence="7">
    <location>
        <begin position="73"/>
        <end position="106"/>
    </location>
</feature>